<proteinExistence type="predicted"/>
<evidence type="ECO:0000259" key="1">
    <source>
        <dbReference type="Pfam" id="PF17517"/>
    </source>
</evidence>
<dbReference type="InterPro" id="IPR035234">
    <property type="entry name" value="IgGFc-bd_N"/>
</dbReference>
<organism evidence="2 3">
    <name type="scientific">Paralvinella palmiformis</name>
    <dbReference type="NCBI Taxonomy" id="53620"/>
    <lineage>
        <taxon>Eukaryota</taxon>
        <taxon>Metazoa</taxon>
        <taxon>Spiralia</taxon>
        <taxon>Lophotrochozoa</taxon>
        <taxon>Annelida</taxon>
        <taxon>Polychaeta</taxon>
        <taxon>Sedentaria</taxon>
        <taxon>Canalipalpata</taxon>
        <taxon>Terebellida</taxon>
        <taxon>Terebelliformia</taxon>
        <taxon>Alvinellidae</taxon>
        <taxon>Paralvinella</taxon>
    </lineage>
</organism>
<dbReference type="PANTHER" id="PTHR46534:SF1">
    <property type="entry name" value="IGGFC-BINDING PROTEIN N-TERMINAL DOMAIN-CONTAINING PROTEIN"/>
    <property type="match status" value="1"/>
</dbReference>
<accession>A0AAD9K5T2</accession>
<gene>
    <name evidence="2" type="ORF">LSH36_50g04046</name>
</gene>
<keyword evidence="3" id="KW-1185">Reference proteome</keyword>
<protein>
    <recommendedName>
        <fullName evidence="1">IgGFc-binding protein N-terminal domain-containing protein</fullName>
    </recommendedName>
</protein>
<reference evidence="2" key="1">
    <citation type="journal article" date="2023" name="Mol. Biol. Evol.">
        <title>Third-Generation Sequencing Reveals the Adaptive Role of the Epigenome in Three Deep-Sea Polychaetes.</title>
        <authorList>
            <person name="Perez M."/>
            <person name="Aroh O."/>
            <person name="Sun Y."/>
            <person name="Lan Y."/>
            <person name="Juniper S.K."/>
            <person name="Young C.R."/>
            <person name="Angers B."/>
            <person name="Qian P.Y."/>
        </authorList>
    </citation>
    <scope>NUCLEOTIDE SEQUENCE</scope>
    <source>
        <strain evidence="2">P08H-3</strain>
    </source>
</reference>
<dbReference type="EMBL" id="JAODUP010000050">
    <property type="protein sequence ID" value="KAK2165439.1"/>
    <property type="molecule type" value="Genomic_DNA"/>
</dbReference>
<evidence type="ECO:0000313" key="2">
    <source>
        <dbReference type="EMBL" id="KAK2165439.1"/>
    </source>
</evidence>
<dbReference type="PANTHER" id="PTHR46534">
    <property type="entry name" value="IGGFC_BINDING DOMAIN-CONTAINING PROTEIN"/>
    <property type="match status" value="1"/>
</dbReference>
<feature type="domain" description="IgGFc-binding protein N-terminal" evidence="1">
    <location>
        <begin position="94"/>
        <end position="359"/>
    </location>
</feature>
<dbReference type="AlphaFoldDB" id="A0AAD9K5T2"/>
<evidence type="ECO:0000313" key="3">
    <source>
        <dbReference type="Proteomes" id="UP001208570"/>
    </source>
</evidence>
<dbReference type="Proteomes" id="UP001208570">
    <property type="component" value="Unassembled WGS sequence"/>
</dbReference>
<name>A0AAD9K5T2_9ANNE</name>
<sequence length="563" mass="62791">MNITTDNSRLPQYQQIFVSASIPTAFRFQIPKTGSDEHGYLTPGSPLTPQWQEKTYVVDLSDDPSKQTAFSAVRLTSNSKIDIQASKVTKGSADGFLVLPLTSESTEFYIPSYQGLPVGHSSFLVVSPNRDTCVEASFVNGSDVRRIFFRSLKAFEVFQSYSMTEDYTGVHVRASGPVAVFGGHECAQVPEKKMFCDHIAEQVPPVSEWGSRHIIGPIAGRAWQAGYVFRVVAGFNDTTVTCRLQNGQTLPDPVSLNRGTFAEYQVSDNRQSVYCECTKNCLIAQYNPGYQAWDPNKDVKTDPWMTTITPLDHFTNHMTFSTLRYWADTGTKPFTSYLTIVTQTAAKSGIRLNKNQLPVNDEKFVGYVYGHSEDTNPAGYGYATGYDIKGSPLPEKMWDELLTTAAPSVCTKPRTLPPANDRGPDMEYSLNIQLINNAQTEDCIYKYKIILEKTADELKDLINKLICLGVLCQQTTQTFLTKLAIDRYQDNGANKAVLSNFVINIQAATSLDENIGELIKCKRSVIAFLQERYNWNMPQAVMAGCPILDIGDIQLILDRLRCD</sequence>
<comment type="caution">
    <text evidence="2">The sequence shown here is derived from an EMBL/GenBank/DDBJ whole genome shotgun (WGS) entry which is preliminary data.</text>
</comment>
<dbReference type="Pfam" id="PF17517">
    <property type="entry name" value="IgGFc_binding"/>
    <property type="match status" value="1"/>
</dbReference>